<accession>A0A2W4ZV22</accession>
<name>A0A2W4ZV22_9BACT</name>
<dbReference type="EMBL" id="QFNK01000186">
    <property type="protein sequence ID" value="PZO84119.1"/>
    <property type="molecule type" value="Genomic_DNA"/>
</dbReference>
<organism evidence="1 2">
    <name type="scientific">Micavibrio aeruginosavorus</name>
    <dbReference type="NCBI Taxonomy" id="349221"/>
    <lineage>
        <taxon>Bacteria</taxon>
        <taxon>Pseudomonadati</taxon>
        <taxon>Bdellovibrionota</taxon>
        <taxon>Bdellovibrionia</taxon>
        <taxon>Bdellovibrionales</taxon>
        <taxon>Pseudobdellovibrionaceae</taxon>
        <taxon>Micavibrio</taxon>
    </lineage>
</organism>
<reference evidence="1 2" key="1">
    <citation type="submission" date="2017-08" db="EMBL/GenBank/DDBJ databases">
        <title>Infants hospitalized years apart are colonized by the same room-sourced microbial strains.</title>
        <authorList>
            <person name="Brooks B."/>
            <person name="Olm M.R."/>
            <person name="Firek B.A."/>
            <person name="Baker R."/>
            <person name="Thomas B.C."/>
            <person name="Morowitz M.J."/>
            <person name="Banfield J.F."/>
        </authorList>
    </citation>
    <scope>NUCLEOTIDE SEQUENCE [LARGE SCALE GENOMIC DNA]</scope>
    <source>
        <strain evidence="1">S2_018_000_R2_104</strain>
    </source>
</reference>
<evidence type="ECO:0000313" key="2">
    <source>
        <dbReference type="Proteomes" id="UP000249557"/>
    </source>
</evidence>
<gene>
    <name evidence="1" type="ORF">DI626_08535</name>
</gene>
<comment type="caution">
    <text evidence="1">The sequence shown here is derived from an EMBL/GenBank/DDBJ whole genome shotgun (WGS) entry which is preliminary data.</text>
</comment>
<sequence length="140" mass="16036">MYTIENKQNSDLQKLQEQLESQYGPAVAQEIIDRLGKTENAAKAPDYMDIKAMSELQERFRAQAMQAVWKLKQWRRTQSKSTPGHNLIQLEGVYLERNCQGAVALYRLATTRYHAMYRDAMAAFSAPAVYTPVYLSEARA</sequence>
<proteinExistence type="predicted"/>
<protein>
    <submittedName>
        <fullName evidence="1">Uncharacterized protein</fullName>
    </submittedName>
</protein>
<dbReference type="AlphaFoldDB" id="A0A2W4ZV22"/>
<dbReference type="Proteomes" id="UP000249557">
    <property type="component" value="Unassembled WGS sequence"/>
</dbReference>
<evidence type="ECO:0000313" key="1">
    <source>
        <dbReference type="EMBL" id="PZO84119.1"/>
    </source>
</evidence>